<dbReference type="GO" id="GO:0006382">
    <property type="term" value="P:adenosine to inosine editing"/>
    <property type="evidence" value="ECO:0007669"/>
    <property type="project" value="TreeGrafter"/>
</dbReference>
<feature type="non-terminal residue" evidence="5">
    <location>
        <position position="644"/>
    </location>
</feature>
<dbReference type="GO" id="GO:0005737">
    <property type="term" value="C:cytoplasm"/>
    <property type="evidence" value="ECO:0007669"/>
    <property type="project" value="TreeGrafter"/>
</dbReference>
<dbReference type="GO" id="GO:0003725">
    <property type="term" value="F:double-stranded RNA binding"/>
    <property type="evidence" value="ECO:0007669"/>
    <property type="project" value="TreeGrafter"/>
</dbReference>
<keyword evidence="1" id="KW-0694">RNA-binding</keyword>
<dbReference type="PROSITE" id="PS50141">
    <property type="entry name" value="A_DEAMIN_EDITASE"/>
    <property type="match status" value="1"/>
</dbReference>
<evidence type="ECO:0000256" key="2">
    <source>
        <dbReference type="SAM" id="MobiDB-lite"/>
    </source>
</evidence>
<dbReference type="PROSITE" id="PS50137">
    <property type="entry name" value="DS_RBD"/>
    <property type="match status" value="1"/>
</dbReference>
<dbReference type="SMART" id="SM00552">
    <property type="entry name" value="ADEAMc"/>
    <property type="match status" value="1"/>
</dbReference>
<feature type="non-terminal residue" evidence="5">
    <location>
        <position position="1"/>
    </location>
</feature>
<dbReference type="GO" id="GO:0006396">
    <property type="term" value="P:RNA processing"/>
    <property type="evidence" value="ECO:0007669"/>
    <property type="project" value="InterPro"/>
</dbReference>
<dbReference type="PANTHER" id="PTHR10910:SF106">
    <property type="entry name" value="ADENOSINE DEAMINASE DOMAIN-CONTAINING PROTEIN 2"/>
    <property type="match status" value="1"/>
</dbReference>
<reference evidence="5" key="1">
    <citation type="journal article" date="2010" name="Nature">
        <title>The sequence and de novo assembly of the giant panda genome.</title>
        <authorList>
            <person name="Li R."/>
            <person name="Fan W."/>
            <person name="Tian G."/>
            <person name="Zhu H."/>
            <person name="He L."/>
            <person name="Cai J."/>
            <person name="Huang Q."/>
            <person name="Cai Q."/>
            <person name="Li B."/>
            <person name="Bai Y."/>
            <person name="Zhang Z."/>
            <person name="Zhang Y."/>
            <person name="Wang W."/>
            <person name="Li J."/>
            <person name="Wei F."/>
            <person name="Li H."/>
            <person name="Jian M."/>
            <person name="Li J."/>
            <person name="Zhang Z."/>
            <person name="Nielsen R."/>
            <person name="Li D."/>
            <person name="Gu W."/>
            <person name="Yang Z."/>
            <person name="Xuan Z."/>
            <person name="Ryder O.A."/>
            <person name="Leung F.C."/>
            <person name="Zhou Y."/>
            <person name="Cao J."/>
            <person name="Sun X."/>
            <person name="Fu Y."/>
            <person name="Fang X."/>
            <person name="Guo X."/>
            <person name="Wang B."/>
            <person name="Hou R."/>
            <person name="Shen F."/>
            <person name="Mu B."/>
            <person name="Ni P."/>
            <person name="Lin R."/>
            <person name="Qian W."/>
            <person name="Wang G."/>
            <person name="Yu C."/>
            <person name="Nie W."/>
            <person name="Wang J."/>
            <person name="Wu Z."/>
            <person name="Liang H."/>
            <person name="Min J."/>
            <person name="Wu Q."/>
            <person name="Cheng S."/>
            <person name="Ruan J."/>
            <person name="Wang M."/>
            <person name="Shi Z."/>
            <person name="Wen M."/>
            <person name="Liu B."/>
            <person name="Ren X."/>
            <person name="Zheng H."/>
            <person name="Dong D."/>
            <person name="Cook K."/>
            <person name="Shan G."/>
            <person name="Zhang H."/>
            <person name="Kosiol C."/>
            <person name="Xie X."/>
            <person name="Lu Z."/>
            <person name="Zheng H."/>
            <person name="Li Y."/>
            <person name="Steiner C.C."/>
            <person name="Lam T.T."/>
            <person name="Lin S."/>
            <person name="Zhang Q."/>
            <person name="Li G."/>
            <person name="Tian J."/>
            <person name="Gong T."/>
            <person name="Liu H."/>
            <person name="Zhang D."/>
            <person name="Fang L."/>
            <person name="Ye C."/>
            <person name="Zhang J."/>
            <person name="Hu W."/>
            <person name="Xu A."/>
            <person name="Ren Y."/>
            <person name="Zhang G."/>
            <person name="Bruford M.W."/>
            <person name="Li Q."/>
            <person name="Ma L."/>
            <person name="Guo Y."/>
            <person name="An N."/>
            <person name="Hu Y."/>
            <person name="Zheng Y."/>
            <person name="Shi Y."/>
            <person name="Li Z."/>
            <person name="Liu Q."/>
            <person name="Chen Y."/>
            <person name="Zhao J."/>
            <person name="Qu N."/>
            <person name="Zhao S."/>
            <person name="Tian F."/>
            <person name="Wang X."/>
            <person name="Wang H."/>
            <person name="Xu L."/>
            <person name="Liu X."/>
            <person name="Vinar T."/>
            <person name="Wang Y."/>
            <person name="Lam T.W."/>
            <person name="Yiu S.M."/>
            <person name="Liu S."/>
            <person name="Zhang H."/>
            <person name="Li D."/>
            <person name="Huang Y."/>
            <person name="Wang X."/>
            <person name="Yang G."/>
            <person name="Jiang Z."/>
            <person name="Wang J."/>
            <person name="Qin N."/>
            <person name="Li L."/>
            <person name="Li J."/>
            <person name="Bolund L."/>
            <person name="Kristiansen K."/>
            <person name="Wong G.K."/>
            <person name="Olson M."/>
            <person name="Zhang X."/>
            <person name="Li S."/>
            <person name="Yang H."/>
            <person name="Wang J."/>
            <person name="Wang J."/>
        </authorList>
    </citation>
    <scope>NUCLEOTIDE SEQUENCE [LARGE SCALE GENOMIC DNA]</scope>
</reference>
<dbReference type="PANTHER" id="PTHR10910">
    <property type="entry name" value="EUKARYOTE SPECIFIC DSRNA BINDING PROTEIN"/>
    <property type="match status" value="1"/>
</dbReference>
<dbReference type="InParanoid" id="D2HRI1"/>
<feature type="region of interest" description="Disordered" evidence="2">
    <location>
        <begin position="213"/>
        <end position="233"/>
    </location>
</feature>
<dbReference type="Pfam" id="PF02137">
    <property type="entry name" value="A_deamin"/>
    <property type="match status" value="1"/>
</dbReference>
<dbReference type="GO" id="GO:0003726">
    <property type="term" value="F:double-stranded RNA adenosine deaminase activity"/>
    <property type="evidence" value="ECO:0007669"/>
    <property type="project" value="TreeGrafter"/>
</dbReference>
<feature type="domain" description="A to I editase" evidence="4">
    <location>
        <begin position="316"/>
        <end position="638"/>
    </location>
</feature>
<feature type="region of interest" description="Disordered" evidence="2">
    <location>
        <begin position="82"/>
        <end position="101"/>
    </location>
</feature>
<evidence type="ECO:0000313" key="5">
    <source>
        <dbReference type="EMBL" id="EFB21508.1"/>
    </source>
</evidence>
<dbReference type="InterPro" id="IPR002466">
    <property type="entry name" value="A_deamin"/>
</dbReference>
<protein>
    <recommendedName>
        <fullName evidence="6">Adenosine deaminase domain containing 2</fullName>
    </recommendedName>
</protein>
<proteinExistence type="predicted"/>
<evidence type="ECO:0000259" key="3">
    <source>
        <dbReference type="PROSITE" id="PS50137"/>
    </source>
</evidence>
<accession>D2HRI1</accession>
<dbReference type="GO" id="GO:0005730">
    <property type="term" value="C:nucleolus"/>
    <property type="evidence" value="ECO:0007669"/>
    <property type="project" value="TreeGrafter"/>
</dbReference>
<gene>
    <name evidence="5" type="ORF">PANDA_014602</name>
</gene>
<feature type="region of interest" description="Disordered" evidence="2">
    <location>
        <begin position="1"/>
        <end position="67"/>
    </location>
</feature>
<feature type="domain" description="DRBM" evidence="3">
    <location>
        <begin position="225"/>
        <end position="248"/>
    </location>
</feature>
<dbReference type="GO" id="GO:0008251">
    <property type="term" value="F:tRNA-specific adenosine deaminase activity"/>
    <property type="evidence" value="ECO:0007669"/>
    <property type="project" value="TreeGrafter"/>
</dbReference>
<evidence type="ECO:0008006" key="6">
    <source>
        <dbReference type="Google" id="ProtNLM"/>
    </source>
</evidence>
<dbReference type="InterPro" id="IPR014720">
    <property type="entry name" value="dsRBD_dom"/>
</dbReference>
<evidence type="ECO:0000259" key="4">
    <source>
        <dbReference type="PROSITE" id="PS50141"/>
    </source>
</evidence>
<dbReference type="AlphaFoldDB" id="D2HRI1"/>
<sequence length="644" mass="68046">DDGGRRKPRLAASLQINPRPRPWRPTASLGQDPWEPAVTPKAENDEGGGQPQASAAGDGGPGKGARFGELGAAWAREELGGQMGRSPRVSVPPAGPAGDLPTAARQLGLQLKDPPQGQAVALLAQYAASLGVSLTFQEDQTAGQGCSRHHGPRPLLCVLCHMGSYGPTGEGLVRVLWATVSPAGCARAGKSWQPHLPVTLLILAACGREGAPPSADPCSPFSARRGNATSKSEARQQAALSALRYIQSHLGSPEPPKDPSKPPVAPLSVENILTHEQRCAAVVSAGFDRLVEQTSPYRACKGTVAAIILEREVPGARGTAKEIYELVALGTGSSSCAGWLEFHDCHGLVVARRALLRFFFRQLLLVTQGGPKGKERSVLAPQPGSGPPFALKPRIFLHLYVSNTPKGAAHDIYLPPTSEGSLLKSPPSRLQAHVRGELKPVCYVAPALRDTHVGCLSTSDKLARWAVLGLGGALLAHFLPPLYATSLVLADPCHDPPTVSRAIHTRPNLDRVLGPCLPPPYARTMLHLFAGPPVAPLDPTPNTCHGLSLNWSLGDTDVEVVDVATGHVKADAGLGPPSRLCKAAFLRAFRQAARALGKSRLLTLKTYEAAKAGPYQDARRQLSLLLDQQGLGAWPSKPLVGKFR</sequence>
<dbReference type="EMBL" id="GL193222">
    <property type="protein sequence ID" value="EFB21508.1"/>
    <property type="molecule type" value="Genomic_DNA"/>
</dbReference>
<name>D2HRI1_AILME</name>
<evidence type="ECO:0000256" key="1">
    <source>
        <dbReference type="PROSITE-ProRule" id="PRU00266"/>
    </source>
</evidence>
<organism evidence="5">
    <name type="scientific">Ailuropoda melanoleuca</name>
    <name type="common">Giant panda</name>
    <dbReference type="NCBI Taxonomy" id="9646"/>
    <lineage>
        <taxon>Eukaryota</taxon>
        <taxon>Metazoa</taxon>
        <taxon>Chordata</taxon>
        <taxon>Craniata</taxon>
        <taxon>Vertebrata</taxon>
        <taxon>Euteleostomi</taxon>
        <taxon>Mammalia</taxon>
        <taxon>Eutheria</taxon>
        <taxon>Laurasiatheria</taxon>
        <taxon>Carnivora</taxon>
        <taxon>Caniformia</taxon>
        <taxon>Ursidae</taxon>
        <taxon>Ailuropoda</taxon>
    </lineage>
</organism>